<sequence length="359" mass="39886">MEKTSSLTRVAEFSSPKLEALKKLPRISDYELPSLRQRISEMDNNDAAEETSRGYDSAGHLNDYDDYEALPESSTLTTHLIAGAFAGMAEHCVMYPVDSVKTRMQCMKPSPNAIYKNVFNGLTTIIRNEGANGTMRGINAVALGAGPAHALYFACYEKMKKVLSTNPGRNPLANAVAGCLATVVHDAAMNPVEVIKQRMQMYNSPYKNVTDCFRRVLRTEGTSAFYRSYTTQLTMNIPFQTVHFVTYELGQEYLNSERRYNPKTHVVSGAAAGAIAAAITTPLDVCKTLLNTQEQGVTHGRRSINGMLHAFRTIYDLGGIRGYFKGIGARVVFQMPATALSWSVYEFFKYFLTNQWPNT</sequence>
<evidence type="ECO:0000256" key="5">
    <source>
        <dbReference type="ARBA" id="ARBA00022692"/>
    </source>
</evidence>
<dbReference type="InterPro" id="IPR018108">
    <property type="entry name" value="MCP_transmembrane"/>
</dbReference>
<reference evidence="15" key="2">
    <citation type="submission" date="2021-01" db="UniProtKB">
        <authorList>
            <consortium name="EnsemblMetazoa"/>
        </authorList>
    </citation>
    <scope>IDENTIFICATION</scope>
</reference>
<keyword evidence="10" id="KW-0496">Mitochondrion</keyword>
<proteinExistence type="inferred from homology"/>
<dbReference type="InterPro" id="IPR023395">
    <property type="entry name" value="MCP_dom_sf"/>
</dbReference>
<feature type="repeat" description="Solcar" evidence="12">
    <location>
        <begin position="169"/>
        <end position="253"/>
    </location>
</feature>
<evidence type="ECO:0000256" key="14">
    <source>
        <dbReference type="SAM" id="MobiDB-lite"/>
    </source>
</evidence>
<evidence type="ECO:0000256" key="7">
    <source>
        <dbReference type="ARBA" id="ARBA00022989"/>
    </source>
</evidence>
<dbReference type="Gene3D" id="1.50.40.10">
    <property type="entry name" value="Mitochondrial carrier domain"/>
    <property type="match status" value="1"/>
</dbReference>
<comment type="similarity">
    <text evidence="2 13">Belongs to the mitochondrial carrier (TC 2.A.29) family.</text>
</comment>
<evidence type="ECO:0000256" key="6">
    <source>
        <dbReference type="ARBA" id="ARBA00022792"/>
    </source>
</evidence>
<keyword evidence="8" id="KW-0408">Iron</keyword>
<dbReference type="EnsemblMetazoa" id="XM_784144">
    <property type="protein sequence ID" value="XP_789237"/>
    <property type="gene ID" value="LOC584279"/>
</dbReference>
<feature type="repeat" description="Solcar" evidence="12">
    <location>
        <begin position="260"/>
        <end position="351"/>
    </location>
</feature>
<evidence type="ECO:0000256" key="2">
    <source>
        <dbReference type="ARBA" id="ARBA00006375"/>
    </source>
</evidence>
<feature type="repeat" description="Solcar" evidence="12">
    <location>
        <begin position="74"/>
        <end position="162"/>
    </location>
</feature>
<dbReference type="InParanoid" id="A0A7M7RCS0"/>
<evidence type="ECO:0000256" key="8">
    <source>
        <dbReference type="ARBA" id="ARBA00023004"/>
    </source>
</evidence>
<dbReference type="Pfam" id="PF00153">
    <property type="entry name" value="Mito_carr"/>
    <property type="match status" value="3"/>
</dbReference>
<name>A0A7M7RCS0_STRPU</name>
<organism evidence="15 16">
    <name type="scientific">Strongylocentrotus purpuratus</name>
    <name type="common">Purple sea urchin</name>
    <dbReference type="NCBI Taxonomy" id="7668"/>
    <lineage>
        <taxon>Eukaryota</taxon>
        <taxon>Metazoa</taxon>
        <taxon>Echinodermata</taxon>
        <taxon>Eleutherozoa</taxon>
        <taxon>Echinozoa</taxon>
        <taxon>Echinoidea</taxon>
        <taxon>Euechinoidea</taxon>
        <taxon>Echinacea</taxon>
        <taxon>Camarodonta</taxon>
        <taxon>Echinidea</taxon>
        <taxon>Strongylocentrotidae</taxon>
        <taxon>Strongylocentrotus</taxon>
    </lineage>
</organism>
<evidence type="ECO:0000256" key="3">
    <source>
        <dbReference type="ARBA" id="ARBA00022448"/>
    </source>
</evidence>
<dbReference type="OMA" id="WRPMRGM"/>
<evidence type="ECO:0000256" key="10">
    <source>
        <dbReference type="ARBA" id="ARBA00023128"/>
    </source>
</evidence>
<keyword evidence="5 12" id="KW-0812">Transmembrane</keyword>
<evidence type="ECO:0000256" key="13">
    <source>
        <dbReference type="RuleBase" id="RU000488"/>
    </source>
</evidence>
<evidence type="ECO:0008006" key="17">
    <source>
        <dbReference type="Google" id="ProtNLM"/>
    </source>
</evidence>
<keyword evidence="11 12" id="KW-0472">Membrane</keyword>
<dbReference type="RefSeq" id="XP_789237.3">
    <property type="nucleotide sequence ID" value="XM_784144.5"/>
</dbReference>
<evidence type="ECO:0000313" key="15">
    <source>
        <dbReference type="EnsemblMetazoa" id="XP_789237"/>
    </source>
</evidence>
<accession>A0A7M7RCS0</accession>
<dbReference type="OrthoDB" id="43906at2759"/>
<evidence type="ECO:0000256" key="4">
    <source>
        <dbReference type="ARBA" id="ARBA00022496"/>
    </source>
</evidence>
<dbReference type="PROSITE" id="PS50920">
    <property type="entry name" value="SOLCAR"/>
    <property type="match status" value="3"/>
</dbReference>
<dbReference type="FunCoup" id="A0A7M7RCS0">
    <property type="interactions" value="2318"/>
</dbReference>
<dbReference type="PANTHER" id="PTHR45758:SF20">
    <property type="entry name" value="MITOFERRIN-2"/>
    <property type="match status" value="1"/>
</dbReference>
<keyword evidence="4" id="KW-0410">Iron transport</keyword>
<dbReference type="PANTHER" id="PTHR45758">
    <property type="entry name" value="MITOFERRIN-1-RELATED"/>
    <property type="match status" value="1"/>
</dbReference>
<keyword evidence="6" id="KW-0999">Mitochondrion inner membrane</keyword>
<dbReference type="GO" id="GO:0031966">
    <property type="term" value="C:mitochondrial membrane"/>
    <property type="evidence" value="ECO:0000318"/>
    <property type="project" value="GO_Central"/>
</dbReference>
<protein>
    <recommendedName>
        <fullName evidence="17">Mitoferrin-1</fullName>
    </recommendedName>
</protein>
<keyword evidence="3 13" id="KW-0813">Transport</keyword>
<comment type="subcellular location">
    <subcellularLocation>
        <location evidence="1">Mitochondrion inner membrane</location>
        <topology evidence="1">Multi-pass membrane protein</topology>
    </subcellularLocation>
</comment>
<reference evidence="16" key="1">
    <citation type="submission" date="2015-02" db="EMBL/GenBank/DDBJ databases">
        <title>Genome sequencing for Strongylocentrotus purpuratus.</title>
        <authorList>
            <person name="Murali S."/>
            <person name="Liu Y."/>
            <person name="Vee V."/>
            <person name="English A."/>
            <person name="Wang M."/>
            <person name="Skinner E."/>
            <person name="Han Y."/>
            <person name="Muzny D.M."/>
            <person name="Worley K.C."/>
            <person name="Gibbs R.A."/>
        </authorList>
    </citation>
    <scope>NUCLEOTIDE SEQUENCE</scope>
</reference>
<evidence type="ECO:0000256" key="9">
    <source>
        <dbReference type="ARBA" id="ARBA00023065"/>
    </source>
</evidence>
<evidence type="ECO:0000256" key="11">
    <source>
        <dbReference type="ARBA" id="ARBA00023136"/>
    </source>
</evidence>
<dbReference type="KEGG" id="spu:584279"/>
<feature type="region of interest" description="Disordered" evidence="14">
    <location>
        <begin position="40"/>
        <end position="59"/>
    </location>
</feature>
<dbReference type="GO" id="GO:0048250">
    <property type="term" value="P:iron import into the mitochondrion"/>
    <property type="evidence" value="ECO:0000318"/>
    <property type="project" value="GO_Central"/>
</dbReference>
<evidence type="ECO:0000313" key="16">
    <source>
        <dbReference type="Proteomes" id="UP000007110"/>
    </source>
</evidence>
<evidence type="ECO:0000256" key="12">
    <source>
        <dbReference type="PROSITE-ProRule" id="PRU00282"/>
    </source>
</evidence>
<dbReference type="SUPFAM" id="SSF103506">
    <property type="entry name" value="Mitochondrial carrier"/>
    <property type="match status" value="1"/>
</dbReference>
<dbReference type="Proteomes" id="UP000007110">
    <property type="component" value="Unassembled WGS sequence"/>
</dbReference>
<dbReference type="FunFam" id="1.50.40.10:FF:000029">
    <property type="entry name" value="Solute carrier family 25 member 28"/>
    <property type="match status" value="1"/>
</dbReference>
<dbReference type="GO" id="GO:0005743">
    <property type="term" value="C:mitochondrial inner membrane"/>
    <property type="evidence" value="ECO:0007669"/>
    <property type="project" value="UniProtKB-SubCell"/>
</dbReference>
<keyword evidence="9" id="KW-0406">Ion transport</keyword>
<keyword evidence="7" id="KW-1133">Transmembrane helix</keyword>
<dbReference type="GeneID" id="584279"/>
<dbReference type="GO" id="GO:0015093">
    <property type="term" value="F:ferrous iron transmembrane transporter activity"/>
    <property type="evidence" value="ECO:0000318"/>
    <property type="project" value="GO_Central"/>
</dbReference>
<evidence type="ECO:0000256" key="1">
    <source>
        <dbReference type="ARBA" id="ARBA00004448"/>
    </source>
</evidence>
<dbReference type="AlphaFoldDB" id="A0A7M7RCS0"/>
<keyword evidence="16" id="KW-1185">Reference proteome</keyword>